<dbReference type="GO" id="GO:0051082">
    <property type="term" value="F:unfolded protein binding"/>
    <property type="evidence" value="ECO:0007669"/>
    <property type="project" value="InterPro"/>
</dbReference>
<evidence type="ECO:0000256" key="3">
    <source>
        <dbReference type="SAM" id="Phobius"/>
    </source>
</evidence>
<dbReference type="GO" id="GO:0030544">
    <property type="term" value="F:Hsp70 protein binding"/>
    <property type="evidence" value="ECO:0007669"/>
    <property type="project" value="InterPro"/>
</dbReference>
<dbReference type="InterPro" id="IPR043183">
    <property type="entry name" value="DNJB2/6-like"/>
</dbReference>
<dbReference type="InterPro" id="IPR018253">
    <property type="entry name" value="DnaJ_domain_CS"/>
</dbReference>
<evidence type="ECO:0000313" key="5">
    <source>
        <dbReference type="EMBL" id="KAJ0401586.1"/>
    </source>
</evidence>
<name>A0AAD5M224_PYTIN</name>
<evidence type="ECO:0000256" key="1">
    <source>
        <dbReference type="ARBA" id="ARBA00023186"/>
    </source>
</evidence>
<dbReference type="Pfam" id="PF00226">
    <property type="entry name" value="DnaJ"/>
    <property type="match status" value="1"/>
</dbReference>
<reference evidence="5" key="1">
    <citation type="submission" date="2021-12" db="EMBL/GenBank/DDBJ databases">
        <title>Prjna785345.</title>
        <authorList>
            <person name="Rujirawat T."/>
            <person name="Krajaejun T."/>
        </authorList>
    </citation>
    <scope>NUCLEOTIDE SEQUENCE</scope>
    <source>
        <strain evidence="5">Pi057C3</strain>
    </source>
</reference>
<dbReference type="AlphaFoldDB" id="A0AAD5M224"/>
<keyword evidence="3" id="KW-0472">Membrane</keyword>
<keyword evidence="1" id="KW-0143">Chaperone</keyword>
<evidence type="ECO:0000313" key="6">
    <source>
        <dbReference type="Proteomes" id="UP001209570"/>
    </source>
</evidence>
<dbReference type="PROSITE" id="PS00636">
    <property type="entry name" value="DNAJ_1"/>
    <property type="match status" value="1"/>
</dbReference>
<sequence length="216" mass="24056">MSDDECYYKVLNVERTASVEEIKKAYRKLAIKFHPDKNLDNKEEAEVKFKQIGEAYSVLSDEDKRRHYDRFGKAGVNGAAGGGPGGPGGVHFGGQDAEEIFRAFFGGQDPFSMFFQEGMHPGGGFGGARVHVSHFGPGFTFTTFGNDPRMMRHRMQHRQRGHNDGAQARQQPAEPESRLHIGGGNLLLIFFLLWMMGVPLSYLWLALMLASYLGVV</sequence>
<evidence type="ECO:0000259" key="4">
    <source>
        <dbReference type="PROSITE" id="PS50076"/>
    </source>
</evidence>
<keyword evidence="3" id="KW-1133">Transmembrane helix</keyword>
<dbReference type="PROSITE" id="PS50076">
    <property type="entry name" value="DNAJ_2"/>
    <property type="match status" value="1"/>
</dbReference>
<feature type="transmembrane region" description="Helical" evidence="3">
    <location>
        <begin position="186"/>
        <end position="213"/>
    </location>
</feature>
<dbReference type="InterPro" id="IPR036869">
    <property type="entry name" value="J_dom_sf"/>
</dbReference>
<evidence type="ECO:0000256" key="2">
    <source>
        <dbReference type="SAM" id="MobiDB-lite"/>
    </source>
</evidence>
<dbReference type="SUPFAM" id="SSF46565">
    <property type="entry name" value="Chaperone J-domain"/>
    <property type="match status" value="1"/>
</dbReference>
<organism evidence="5 6">
    <name type="scientific">Pythium insidiosum</name>
    <name type="common">Pythiosis disease agent</name>
    <dbReference type="NCBI Taxonomy" id="114742"/>
    <lineage>
        <taxon>Eukaryota</taxon>
        <taxon>Sar</taxon>
        <taxon>Stramenopiles</taxon>
        <taxon>Oomycota</taxon>
        <taxon>Peronosporomycetes</taxon>
        <taxon>Pythiales</taxon>
        <taxon>Pythiaceae</taxon>
        <taxon>Pythium</taxon>
    </lineage>
</organism>
<dbReference type="EMBL" id="JAKCXM010000124">
    <property type="protein sequence ID" value="KAJ0401586.1"/>
    <property type="molecule type" value="Genomic_DNA"/>
</dbReference>
<proteinExistence type="predicted"/>
<dbReference type="Proteomes" id="UP001209570">
    <property type="component" value="Unassembled WGS sequence"/>
</dbReference>
<gene>
    <name evidence="5" type="ORF">P43SY_008661</name>
</gene>
<dbReference type="PANTHER" id="PTHR45168">
    <property type="entry name" value="DNAJ HOMOLOG SUBFAMILY B MEMBER 2"/>
    <property type="match status" value="1"/>
</dbReference>
<feature type="region of interest" description="Disordered" evidence="2">
    <location>
        <begin position="153"/>
        <end position="177"/>
    </location>
</feature>
<feature type="domain" description="J" evidence="4">
    <location>
        <begin position="6"/>
        <end position="72"/>
    </location>
</feature>
<dbReference type="CDD" id="cd06257">
    <property type="entry name" value="DnaJ"/>
    <property type="match status" value="1"/>
</dbReference>
<comment type="caution">
    <text evidence="5">The sequence shown here is derived from an EMBL/GenBank/DDBJ whole genome shotgun (WGS) entry which is preliminary data.</text>
</comment>
<dbReference type="InterPro" id="IPR001623">
    <property type="entry name" value="DnaJ_domain"/>
</dbReference>
<keyword evidence="6" id="KW-1185">Reference proteome</keyword>
<dbReference type="PANTHER" id="PTHR45168:SF3">
    <property type="entry name" value="DNAJ HEAT SHOCK PROTEIN FAMILY (HSP40) MEMBER B2"/>
    <property type="match status" value="1"/>
</dbReference>
<dbReference type="Gene3D" id="1.10.287.110">
    <property type="entry name" value="DnaJ domain"/>
    <property type="match status" value="1"/>
</dbReference>
<accession>A0AAD5M224</accession>
<dbReference type="FunFam" id="1.10.287.110:FF:000034">
    <property type="entry name" value="Chaperone protein DnaJ"/>
    <property type="match status" value="1"/>
</dbReference>
<protein>
    <recommendedName>
        <fullName evidence="4">J domain-containing protein</fullName>
    </recommendedName>
</protein>
<dbReference type="PRINTS" id="PR00625">
    <property type="entry name" value="JDOMAIN"/>
</dbReference>
<keyword evidence="3" id="KW-0812">Transmembrane</keyword>
<dbReference type="SMART" id="SM00271">
    <property type="entry name" value="DnaJ"/>
    <property type="match status" value="1"/>
</dbReference>